<proteinExistence type="predicted"/>
<sequence>MVKNKVFTISVLIILVLQSCDCWIVVYGNIVDSKTEKPIIGAKVEFLNIKSYDYSKSSDSITVNRIFETDSSGHFFMNSNNYGMCPDLEPKIKIWKKGYLSKEYIVKDDAERNELNELVIKLTKK</sequence>
<keyword evidence="2" id="KW-1185">Reference proteome</keyword>
<protein>
    <submittedName>
        <fullName evidence="1">Uncharacterized protein</fullName>
    </submittedName>
</protein>
<accession>A0AC61Y8B0</accession>
<dbReference type="EMBL" id="CABVMM010000006">
    <property type="protein sequence ID" value="VVV00415.1"/>
    <property type="molecule type" value="Genomic_DNA"/>
</dbReference>
<gene>
    <name evidence="1" type="ORF">FVB9532_01685</name>
</gene>
<evidence type="ECO:0000313" key="1">
    <source>
        <dbReference type="EMBL" id="VVV00415.1"/>
    </source>
</evidence>
<reference evidence="1" key="1">
    <citation type="submission" date="2019-09" db="EMBL/GenBank/DDBJ databases">
        <authorList>
            <person name="Rodrigo-Torres L."/>
            <person name="Arahal R. D."/>
            <person name="Lucena T."/>
        </authorList>
    </citation>
    <scope>NUCLEOTIDE SEQUENCE</scope>
    <source>
        <strain evidence="1">ISS653</strain>
    </source>
</reference>
<organism evidence="1 2">
    <name type="scientific">Mesonia oceanica</name>
    <dbReference type="NCBI Taxonomy" id="2687242"/>
    <lineage>
        <taxon>Bacteria</taxon>
        <taxon>Pseudomonadati</taxon>
        <taxon>Bacteroidota</taxon>
        <taxon>Flavobacteriia</taxon>
        <taxon>Flavobacteriales</taxon>
        <taxon>Flavobacteriaceae</taxon>
        <taxon>Mesonia</taxon>
    </lineage>
</organism>
<name>A0AC61Y8B0_9FLAO</name>
<dbReference type="Proteomes" id="UP000356253">
    <property type="component" value="Unassembled WGS sequence"/>
</dbReference>
<comment type="caution">
    <text evidence="1">The sequence shown here is derived from an EMBL/GenBank/DDBJ whole genome shotgun (WGS) entry which is preliminary data.</text>
</comment>
<evidence type="ECO:0000313" key="2">
    <source>
        <dbReference type="Proteomes" id="UP000356253"/>
    </source>
</evidence>